<sequence>MQYDRSNSNSSNINDDDDDDDDDVNVDVDVDDGGGGSGSSNSSSSSRKSQINPFREEDVVFPCPRAGYIARNHEPVIILKLSPIVTAPGITYHDDIPVIFVSCTVSTQSNGDSYVD</sequence>
<feature type="compositionally biased region" description="Acidic residues" evidence="1">
    <location>
        <begin position="14"/>
        <end position="32"/>
    </location>
</feature>
<evidence type="ECO:0000256" key="1">
    <source>
        <dbReference type="SAM" id="MobiDB-lite"/>
    </source>
</evidence>
<reference evidence="2" key="1">
    <citation type="journal article" date="2020" name="G3 (Bethesda)">
        <title>High-Quality Assemblies for Three Invasive Social Wasps from the &lt;i&gt;Vespula&lt;/i&gt; Genus.</title>
        <authorList>
            <person name="Harrop T.W.R."/>
            <person name="Guhlin J."/>
            <person name="McLaughlin G.M."/>
            <person name="Permina E."/>
            <person name="Stockwell P."/>
            <person name="Gilligan J."/>
            <person name="Le Lec M.F."/>
            <person name="Gruber M.A.M."/>
            <person name="Quinn O."/>
            <person name="Lovegrove M."/>
            <person name="Duncan E.J."/>
            <person name="Remnant E.J."/>
            <person name="Van Eeckhoven J."/>
            <person name="Graham B."/>
            <person name="Knapp R.A."/>
            <person name="Langford K.W."/>
            <person name="Kronenberg Z."/>
            <person name="Press M.O."/>
            <person name="Eacker S.M."/>
            <person name="Wilson-Rankin E.E."/>
            <person name="Purcell J."/>
            <person name="Lester P.J."/>
            <person name="Dearden P.K."/>
        </authorList>
    </citation>
    <scope>NUCLEOTIDE SEQUENCE</scope>
    <source>
        <strain evidence="2">Marl-1</strain>
    </source>
</reference>
<organism evidence="2 3">
    <name type="scientific">Vespula vulgaris</name>
    <name type="common">Yellow jacket</name>
    <name type="synonym">Wasp</name>
    <dbReference type="NCBI Taxonomy" id="7454"/>
    <lineage>
        <taxon>Eukaryota</taxon>
        <taxon>Metazoa</taxon>
        <taxon>Ecdysozoa</taxon>
        <taxon>Arthropoda</taxon>
        <taxon>Hexapoda</taxon>
        <taxon>Insecta</taxon>
        <taxon>Pterygota</taxon>
        <taxon>Neoptera</taxon>
        <taxon>Endopterygota</taxon>
        <taxon>Hymenoptera</taxon>
        <taxon>Apocrita</taxon>
        <taxon>Aculeata</taxon>
        <taxon>Vespoidea</taxon>
        <taxon>Vespidae</taxon>
        <taxon>Vespinae</taxon>
        <taxon>Vespula</taxon>
    </lineage>
</organism>
<feature type="region of interest" description="Disordered" evidence="1">
    <location>
        <begin position="1"/>
        <end position="56"/>
    </location>
</feature>
<dbReference type="EMBL" id="JACSEA010000001">
    <property type="protein sequence ID" value="KAF7412634.1"/>
    <property type="molecule type" value="Genomic_DNA"/>
</dbReference>
<comment type="caution">
    <text evidence="2">The sequence shown here is derived from an EMBL/GenBank/DDBJ whole genome shotgun (WGS) entry which is preliminary data.</text>
</comment>
<keyword evidence="3" id="KW-1185">Reference proteome</keyword>
<feature type="compositionally biased region" description="Low complexity" evidence="1">
    <location>
        <begin position="1"/>
        <end position="13"/>
    </location>
</feature>
<evidence type="ECO:0000313" key="2">
    <source>
        <dbReference type="EMBL" id="KAF7412634.1"/>
    </source>
</evidence>
<protein>
    <submittedName>
        <fullName evidence="2">Uncharacterized protein</fullName>
    </submittedName>
</protein>
<name>A0A834KWR5_VESVU</name>
<gene>
    <name evidence="2" type="ORF">HZH66_001530</name>
</gene>
<dbReference type="Proteomes" id="UP000614350">
    <property type="component" value="Unassembled WGS sequence"/>
</dbReference>
<accession>A0A834KWR5</accession>
<evidence type="ECO:0000313" key="3">
    <source>
        <dbReference type="Proteomes" id="UP000614350"/>
    </source>
</evidence>
<dbReference type="AlphaFoldDB" id="A0A834KWR5"/>
<proteinExistence type="predicted"/>